<name>A0A426Z2H8_ENSVE</name>
<proteinExistence type="predicted"/>
<organism evidence="1 2">
    <name type="scientific">Ensete ventricosum</name>
    <name type="common">Abyssinian banana</name>
    <name type="synonym">Musa ensete</name>
    <dbReference type="NCBI Taxonomy" id="4639"/>
    <lineage>
        <taxon>Eukaryota</taxon>
        <taxon>Viridiplantae</taxon>
        <taxon>Streptophyta</taxon>
        <taxon>Embryophyta</taxon>
        <taxon>Tracheophyta</taxon>
        <taxon>Spermatophyta</taxon>
        <taxon>Magnoliopsida</taxon>
        <taxon>Liliopsida</taxon>
        <taxon>Zingiberales</taxon>
        <taxon>Musaceae</taxon>
        <taxon>Ensete</taxon>
    </lineage>
</organism>
<dbReference type="EMBL" id="AMZH03008810">
    <property type="protein sequence ID" value="RRT58180.1"/>
    <property type="molecule type" value="Genomic_DNA"/>
</dbReference>
<sequence>MYIALQSCWLICCSNLPHDCILLVLVSWFYKRADYCTSMVRVSCGIYAGTLVYSSLREILYATE</sequence>
<evidence type="ECO:0000313" key="2">
    <source>
        <dbReference type="Proteomes" id="UP000287651"/>
    </source>
</evidence>
<dbReference type="Proteomes" id="UP000287651">
    <property type="component" value="Unassembled WGS sequence"/>
</dbReference>
<gene>
    <name evidence="1" type="ORF">B296_00023590</name>
</gene>
<dbReference type="AlphaFoldDB" id="A0A426Z2H8"/>
<protein>
    <submittedName>
        <fullName evidence="1">Uncharacterized protein</fullName>
    </submittedName>
</protein>
<accession>A0A426Z2H8</accession>
<evidence type="ECO:0000313" key="1">
    <source>
        <dbReference type="EMBL" id="RRT58180.1"/>
    </source>
</evidence>
<comment type="caution">
    <text evidence="1">The sequence shown here is derived from an EMBL/GenBank/DDBJ whole genome shotgun (WGS) entry which is preliminary data.</text>
</comment>
<reference evidence="1 2" key="1">
    <citation type="journal article" date="2014" name="Agronomy (Basel)">
        <title>A Draft Genome Sequence for Ensete ventricosum, the Drought-Tolerant Tree Against Hunger.</title>
        <authorList>
            <person name="Harrison J."/>
            <person name="Moore K.A."/>
            <person name="Paszkiewicz K."/>
            <person name="Jones T."/>
            <person name="Grant M."/>
            <person name="Ambacheew D."/>
            <person name="Muzemil S."/>
            <person name="Studholme D.J."/>
        </authorList>
    </citation>
    <scope>NUCLEOTIDE SEQUENCE [LARGE SCALE GENOMIC DNA]</scope>
</reference>